<gene>
    <name evidence="2" type="ORF">EK403_06115</name>
</gene>
<evidence type="ECO:0000313" key="3">
    <source>
        <dbReference type="Proteomes" id="UP000289708"/>
    </source>
</evidence>
<dbReference type="RefSeq" id="WP_128776615.1">
    <property type="nucleotide sequence ID" value="NZ_RYFI01000004.1"/>
</dbReference>
<dbReference type="Proteomes" id="UP000289708">
    <property type="component" value="Unassembled WGS sequence"/>
</dbReference>
<keyword evidence="3" id="KW-1185">Reference proteome</keyword>
<comment type="caution">
    <text evidence="2">The sequence shown here is derived from an EMBL/GenBank/DDBJ whole genome shotgun (WGS) entry which is preliminary data.</text>
</comment>
<feature type="compositionally biased region" description="Basic and acidic residues" evidence="1">
    <location>
        <begin position="122"/>
        <end position="131"/>
    </location>
</feature>
<evidence type="ECO:0000256" key="1">
    <source>
        <dbReference type="SAM" id="MobiDB-lite"/>
    </source>
</evidence>
<proteinExistence type="predicted"/>
<feature type="region of interest" description="Disordered" evidence="1">
    <location>
        <begin position="79"/>
        <end position="144"/>
    </location>
</feature>
<sequence>MPIRYRKISGADLAKGIEAANVTTGQFAALFGVQPKRIERWLKDEVEIPHSVALFVGLIADPLVLEKALVITQYMVDKSEPAPAAREKRQKGEKAEKGAKRARAEKREGNGEAGRARRLKARRSEAPRRPVAEAPATGSASQTR</sequence>
<organism evidence="2 3">
    <name type="scientific">Hansschlegelia zhihuaiae</name>
    <dbReference type="NCBI Taxonomy" id="405005"/>
    <lineage>
        <taxon>Bacteria</taxon>
        <taxon>Pseudomonadati</taxon>
        <taxon>Pseudomonadota</taxon>
        <taxon>Alphaproteobacteria</taxon>
        <taxon>Hyphomicrobiales</taxon>
        <taxon>Methylopilaceae</taxon>
        <taxon>Hansschlegelia</taxon>
    </lineage>
</organism>
<name>A0A4Q0ML04_9HYPH</name>
<evidence type="ECO:0008006" key="4">
    <source>
        <dbReference type="Google" id="ProtNLM"/>
    </source>
</evidence>
<dbReference type="EMBL" id="RYFI01000004">
    <property type="protein sequence ID" value="RXF74391.1"/>
    <property type="molecule type" value="Genomic_DNA"/>
</dbReference>
<accession>A0A4Q0ML04</accession>
<reference evidence="2 3" key="1">
    <citation type="submission" date="2018-12" db="EMBL/GenBank/DDBJ databases">
        <title>bacterium Hansschlegelia zhihuaiae S113.</title>
        <authorList>
            <person name="He J."/>
        </authorList>
    </citation>
    <scope>NUCLEOTIDE SEQUENCE [LARGE SCALE GENOMIC DNA]</scope>
    <source>
        <strain evidence="2 3">S 113</strain>
    </source>
</reference>
<evidence type="ECO:0000313" key="2">
    <source>
        <dbReference type="EMBL" id="RXF74391.1"/>
    </source>
</evidence>
<dbReference type="OrthoDB" id="8420117at2"/>
<feature type="compositionally biased region" description="Basic and acidic residues" evidence="1">
    <location>
        <begin position="79"/>
        <end position="99"/>
    </location>
</feature>
<dbReference type="AlphaFoldDB" id="A0A4Q0ML04"/>
<protein>
    <recommendedName>
        <fullName evidence="4">Helix-turn-helix domain-containing protein</fullName>
    </recommendedName>
</protein>